<comment type="subcellular location">
    <subcellularLocation>
        <location evidence="1">Nucleus</location>
    </subcellularLocation>
</comment>
<dbReference type="Proteomes" id="UP001179952">
    <property type="component" value="Unassembled WGS sequence"/>
</dbReference>
<name>A0AAV9BTR7_ACOGR</name>
<comment type="caution">
    <text evidence="7">The sequence shown here is derived from an EMBL/GenBank/DDBJ whole genome shotgun (WGS) entry which is preliminary data.</text>
</comment>
<dbReference type="CDD" id="cd00167">
    <property type="entry name" value="SANT"/>
    <property type="match status" value="1"/>
</dbReference>
<dbReference type="Gene3D" id="1.10.10.60">
    <property type="entry name" value="Homeodomain-like"/>
    <property type="match status" value="1"/>
</dbReference>
<keyword evidence="8" id="KW-1185">Reference proteome</keyword>
<dbReference type="PROSITE" id="PS50090">
    <property type="entry name" value="MYB_LIKE"/>
    <property type="match status" value="1"/>
</dbReference>
<dbReference type="InterPro" id="IPR017884">
    <property type="entry name" value="SANT_dom"/>
</dbReference>
<sequence>MTCLFSLLCDGSWFLFPQSQDIFALQLAPPHDPPRPIYKEHIPSIHPPPPPPLNSSTLPHSHLSLSLTTLVTSNSIVRSKRREKRMSSRSSSSTWSREENKRFERALAVYDKDTADRWHNVAKAVRGKSVEDVKRHYDILLEDLRRIESDQVPLPIYKSSGASKVVSTDEEQRLLRYLKLQ</sequence>
<evidence type="ECO:0000313" key="7">
    <source>
        <dbReference type="EMBL" id="KAK1280106.1"/>
    </source>
</evidence>
<dbReference type="AlphaFoldDB" id="A0AAV9BTR7"/>
<organism evidence="7 8">
    <name type="scientific">Acorus gramineus</name>
    <name type="common">Dwarf sweet flag</name>
    <dbReference type="NCBI Taxonomy" id="55184"/>
    <lineage>
        <taxon>Eukaryota</taxon>
        <taxon>Viridiplantae</taxon>
        <taxon>Streptophyta</taxon>
        <taxon>Embryophyta</taxon>
        <taxon>Tracheophyta</taxon>
        <taxon>Spermatophyta</taxon>
        <taxon>Magnoliopsida</taxon>
        <taxon>Liliopsida</taxon>
        <taxon>Acoraceae</taxon>
        <taxon>Acorus</taxon>
    </lineage>
</organism>
<dbReference type="FunFam" id="1.10.10.60:FF:000154">
    <property type="entry name" value="Transcription factor SRM1"/>
    <property type="match status" value="1"/>
</dbReference>
<evidence type="ECO:0000259" key="5">
    <source>
        <dbReference type="PROSITE" id="PS50090"/>
    </source>
</evidence>
<keyword evidence="2" id="KW-0805">Transcription regulation</keyword>
<dbReference type="PANTHER" id="PTHR43952:SF75">
    <property type="entry name" value="PROTEIN RADIALIS-LIKE 6"/>
    <property type="match status" value="1"/>
</dbReference>
<dbReference type="GO" id="GO:0005634">
    <property type="term" value="C:nucleus"/>
    <property type="evidence" value="ECO:0007669"/>
    <property type="project" value="UniProtKB-SubCell"/>
</dbReference>
<dbReference type="InterPro" id="IPR001005">
    <property type="entry name" value="SANT/Myb"/>
</dbReference>
<evidence type="ECO:0000313" key="8">
    <source>
        <dbReference type="Proteomes" id="UP001179952"/>
    </source>
</evidence>
<proteinExistence type="predicted"/>
<dbReference type="SUPFAM" id="SSF46689">
    <property type="entry name" value="Homeodomain-like"/>
    <property type="match status" value="1"/>
</dbReference>
<reference evidence="7" key="2">
    <citation type="submission" date="2023-06" db="EMBL/GenBank/DDBJ databases">
        <authorList>
            <person name="Ma L."/>
            <person name="Liu K.-W."/>
            <person name="Li Z."/>
            <person name="Hsiao Y.-Y."/>
            <person name="Qi Y."/>
            <person name="Fu T."/>
            <person name="Tang G."/>
            <person name="Zhang D."/>
            <person name="Sun W.-H."/>
            <person name="Liu D.-K."/>
            <person name="Li Y."/>
            <person name="Chen G.-Z."/>
            <person name="Liu X.-D."/>
            <person name="Liao X.-Y."/>
            <person name="Jiang Y.-T."/>
            <person name="Yu X."/>
            <person name="Hao Y."/>
            <person name="Huang J."/>
            <person name="Zhao X.-W."/>
            <person name="Ke S."/>
            <person name="Chen Y.-Y."/>
            <person name="Wu W.-L."/>
            <person name="Hsu J.-L."/>
            <person name="Lin Y.-F."/>
            <person name="Huang M.-D."/>
            <person name="Li C.-Y."/>
            <person name="Huang L."/>
            <person name="Wang Z.-W."/>
            <person name="Zhao X."/>
            <person name="Zhong W.-Y."/>
            <person name="Peng D.-H."/>
            <person name="Ahmad S."/>
            <person name="Lan S."/>
            <person name="Zhang J.-S."/>
            <person name="Tsai W.-C."/>
            <person name="Van De Peer Y."/>
            <person name="Liu Z.-J."/>
        </authorList>
    </citation>
    <scope>NUCLEOTIDE SEQUENCE</scope>
    <source>
        <strain evidence="7">SCP</strain>
        <tissue evidence="7">Leaves</tissue>
    </source>
</reference>
<dbReference type="InterPro" id="IPR009057">
    <property type="entry name" value="Homeodomain-like_sf"/>
</dbReference>
<evidence type="ECO:0000256" key="1">
    <source>
        <dbReference type="ARBA" id="ARBA00004123"/>
    </source>
</evidence>
<accession>A0AAV9BTR7</accession>
<protein>
    <submittedName>
        <fullName evidence="7">Protein RADIALIS-like 6</fullName>
    </submittedName>
</protein>
<dbReference type="InterPro" id="IPR044636">
    <property type="entry name" value="RADIALIS-like"/>
</dbReference>
<dbReference type="GO" id="GO:0003700">
    <property type="term" value="F:DNA-binding transcription factor activity"/>
    <property type="evidence" value="ECO:0007669"/>
    <property type="project" value="InterPro"/>
</dbReference>
<evidence type="ECO:0000259" key="6">
    <source>
        <dbReference type="PROSITE" id="PS51293"/>
    </source>
</evidence>
<feature type="domain" description="SANT" evidence="6">
    <location>
        <begin position="90"/>
        <end position="137"/>
    </location>
</feature>
<gene>
    <name evidence="7" type="ORF">QJS04_geneDACA023192</name>
</gene>
<dbReference type="Pfam" id="PF00249">
    <property type="entry name" value="Myb_DNA-binding"/>
    <property type="match status" value="1"/>
</dbReference>
<dbReference type="PROSITE" id="PS51293">
    <property type="entry name" value="SANT"/>
    <property type="match status" value="1"/>
</dbReference>
<feature type="domain" description="Myb-like" evidence="5">
    <location>
        <begin position="87"/>
        <end position="141"/>
    </location>
</feature>
<evidence type="ECO:0000256" key="4">
    <source>
        <dbReference type="ARBA" id="ARBA00023242"/>
    </source>
</evidence>
<dbReference type="SMART" id="SM00717">
    <property type="entry name" value="SANT"/>
    <property type="match status" value="1"/>
</dbReference>
<evidence type="ECO:0000256" key="2">
    <source>
        <dbReference type="ARBA" id="ARBA00023015"/>
    </source>
</evidence>
<dbReference type="PANTHER" id="PTHR43952">
    <property type="entry name" value="MYB FAMILY TRANSCRIPTION FACTOR-RELATED"/>
    <property type="match status" value="1"/>
</dbReference>
<reference evidence="7" key="1">
    <citation type="journal article" date="2023" name="Nat. Commun.">
        <title>Diploid and tetraploid genomes of Acorus and the evolution of monocots.</title>
        <authorList>
            <person name="Ma L."/>
            <person name="Liu K.W."/>
            <person name="Li Z."/>
            <person name="Hsiao Y.Y."/>
            <person name="Qi Y."/>
            <person name="Fu T."/>
            <person name="Tang G.D."/>
            <person name="Zhang D."/>
            <person name="Sun W.H."/>
            <person name="Liu D.K."/>
            <person name="Li Y."/>
            <person name="Chen G.Z."/>
            <person name="Liu X.D."/>
            <person name="Liao X.Y."/>
            <person name="Jiang Y.T."/>
            <person name="Yu X."/>
            <person name="Hao Y."/>
            <person name="Huang J."/>
            <person name="Zhao X.W."/>
            <person name="Ke S."/>
            <person name="Chen Y.Y."/>
            <person name="Wu W.L."/>
            <person name="Hsu J.L."/>
            <person name="Lin Y.F."/>
            <person name="Huang M.D."/>
            <person name="Li C.Y."/>
            <person name="Huang L."/>
            <person name="Wang Z.W."/>
            <person name="Zhao X."/>
            <person name="Zhong W.Y."/>
            <person name="Peng D.H."/>
            <person name="Ahmad S."/>
            <person name="Lan S."/>
            <person name="Zhang J.S."/>
            <person name="Tsai W.C."/>
            <person name="Van de Peer Y."/>
            <person name="Liu Z.J."/>
        </authorList>
    </citation>
    <scope>NUCLEOTIDE SEQUENCE</scope>
    <source>
        <strain evidence="7">SCP</strain>
    </source>
</reference>
<keyword evidence="3" id="KW-0804">Transcription</keyword>
<evidence type="ECO:0000256" key="3">
    <source>
        <dbReference type="ARBA" id="ARBA00023163"/>
    </source>
</evidence>
<dbReference type="EMBL" id="JAUJYN010000001">
    <property type="protein sequence ID" value="KAK1280106.1"/>
    <property type="molecule type" value="Genomic_DNA"/>
</dbReference>
<keyword evidence="4" id="KW-0539">Nucleus</keyword>